<name>A0A6I3KV78_9NOCA</name>
<dbReference type="EMBL" id="WMBB01000001">
    <property type="protein sequence ID" value="MTE11399.1"/>
    <property type="molecule type" value="Genomic_DNA"/>
</dbReference>
<feature type="transmembrane region" description="Helical" evidence="1">
    <location>
        <begin position="62"/>
        <end position="80"/>
    </location>
</feature>
<protein>
    <submittedName>
        <fullName evidence="2">Uncharacterized protein</fullName>
    </submittedName>
</protein>
<reference evidence="2 3" key="1">
    <citation type="submission" date="2019-11" db="EMBL/GenBank/DDBJ databases">
        <title>Nocardia sp. nov. CT2-14 isolated from soil.</title>
        <authorList>
            <person name="Kanchanasin P."/>
            <person name="Tanasupawat S."/>
            <person name="Yuki M."/>
            <person name="Kudo T."/>
        </authorList>
    </citation>
    <scope>NUCLEOTIDE SEQUENCE [LARGE SCALE GENOMIC DNA]</scope>
    <source>
        <strain evidence="2 3">CT2-14</strain>
    </source>
</reference>
<keyword evidence="3" id="KW-1185">Reference proteome</keyword>
<evidence type="ECO:0000256" key="1">
    <source>
        <dbReference type="SAM" id="Phobius"/>
    </source>
</evidence>
<keyword evidence="1" id="KW-1133">Transmembrane helix</keyword>
<feature type="transmembrane region" description="Helical" evidence="1">
    <location>
        <begin position="190"/>
        <end position="213"/>
    </location>
</feature>
<evidence type="ECO:0000313" key="3">
    <source>
        <dbReference type="Proteomes" id="UP000432464"/>
    </source>
</evidence>
<keyword evidence="1" id="KW-0812">Transmembrane</keyword>
<dbReference type="RefSeq" id="WP_154785927.1">
    <property type="nucleotide sequence ID" value="NZ_WMBB01000001.1"/>
</dbReference>
<sequence>MTEDVGSAAVPTAAGRSVEFWGYCMWGLAGLAIAVSELASVFGLAGWPTISNTIGHLETKHSVVRLIVVTVIVLLAYYAVPQLAIPPKTTPQRVAGRTLTVNGRVTKPDSPITLLGAGYLLAAVVTYVFGILFAAADRGMHAQSYLGAYVLYGSIALMWVIVPSILAMFFSRDVPFPTLFRTIGYLERRAHPVAAILLAALVVLLIHLAFYPWPRVQS</sequence>
<feature type="transmembrane region" description="Helical" evidence="1">
    <location>
        <begin position="20"/>
        <end position="50"/>
    </location>
</feature>
<gene>
    <name evidence="2" type="ORF">GLP40_01150</name>
</gene>
<dbReference type="Proteomes" id="UP000432464">
    <property type="component" value="Unassembled WGS sequence"/>
</dbReference>
<keyword evidence="1" id="KW-0472">Membrane</keyword>
<dbReference type="AlphaFoldDB" id="A0A6I3KV78"/>
<proteinExistence type="predicted"/>
<organism evidence="2 3">
    <name type="scientific">Nocardia aurantiaca</name>
    <dbReference type="NCBI Taxonomy" id="2675850"/>
    <lineage>
        <taxon>Bacteria</taxon>
        <taxon>Bacillati</taxon>
        <taxon>Actinomycetota</taxon>
        <taxon>Actinomycetes</taxon>
        <taxon>Mycobacteriales</taxon>
        <taxon>Nocardiaceae</taxon>
        <taxon>Nocardia</taxon>
    </lineage>
</organism>
<feature type="transmembrane region" description="Helical" evidence="1">
    <location>
        <begin position="148"/>
        <end position="170"/>
    </location>
</feature>
<evidence type="ECO:0000313" key="2">
    <source>
        <dbReference type="EMBL" id="MTE11399.1"/>
    </source>
</evidence>
<feature type="transmembrane region" description="Helical" evidence="1">
    <location>
        <begin position="112"/>
        <end position="136"/>
    </location>
</feature>
<accession>A0A6I3KV78</accession>
<comment type="caution">
    <text evidence="2">The sequence shown here is derived from an EMBL/GenBank/DDBJ whole genome shotgun (WGS) entry which is preliminary data.</text>
</comment>